<dbReference type="InterPro" id="IPR017871">
    <property type="entry name" value="ABC_transporter-like_CS"/>
</dbReference>
<dbReference type="InterPro" id="IPR003439">
    <property type="entry name" value="ABC_transporter-like_ATP-bd"/>
</dbReference>
<dbReference type="RefSeq" id="WP_057777869.1">
    <property type="nucleotide sequence ID" value="NZ_AYYY01000014.1"/>
</dbReference>
<evidence type="ECO:0000256" key="2">
    <source>
        <dbReference type="ARBA" id="ARBA00022448"/>
    </source>
</evidence>
<dbReference type="STRING" id="1423813.FC26_GL000997"/>
<dbReference type="AlphaFoldDB" id="A0A0R2ADZ2"/>
<dbReference type="EMBL" id="AYYY01000014">
    <property type="protein sequence ID" value="KRM61926.1"/>
    <property type="molecule type" value="Genomic_DNA"/>
</dbReference>
<reference evidence="6 7" key="1">
    <citation type="journal article" date="2015" name="Genome Announc.">
        <title>Expanding the biotechnology potential of lactobacilli through comparative genomics of 213 strains and associated genera.</title>
        <authorList>
            <person name="Sun Z."/>
            <person name="Harris H.M."/>
            <person name="McCann A."/>
            <person name="Guo C."/>
            <person name="Argimon S."/>
            <person name="Zhang W."/>
            <person name="Yang X."/>
            <person name="Jeffery I.B."/>
            <person name="Cooney J.C."/>
            <person name="Kagawa T.F."/>
            <person name="Liu W."/>
            <person name="Song Y."/>
            <person name="Salvetti E."/>
            <person name="Wrobel A."/>
            <person name="Rasinkangas P."/>
            <person name="Parkhill J."/>
            <person name="Rea M.C."/>
            <person name="O'Sullivan O."/>
            <person name="Ritari J."/>
            <person name="Douillard F.P."/>
            <person name="Paul Ross R."/>
            <person name="Yang R."/>
            <person name="Briner A.E."/>
            <person name="Felis G.E."/>
            <person name="de Vos W.M."/>
            <person name="Barrangou R."/>
            <person name="Klaenhammer T.R."/>
            <person name="Caufield P.W."/>
            <person name="Cui Y."/>
            <person name="Zhang H."/>
            <person name="O'Toole P.W."/>
        </authorList>
    </citation>
    <scope>NUCLEOTIDE SEQUENCE [LARGE SCALE GENOMIC DNA]</scope>
    <source>
        <strain evidence="6 7">DSM 20634</strain>
    </source>
</reference>
<evidence type="ECO:0000313" key="6">
    <source>
        <dbReference type="EMBL" id="KRM61926.1"/>
    </source>
</evidence>
<organism evidence="6 7">
    <name type="scientific">Paucilactobacillus vaccinostercus DSM 20634</name>
    <dbReference type="NCBI Taxonomy" id="1423813"/>
    <lineage>
        <taxon>Bacteria</taxon>
        <taxon>Bacillati</taxon>
        <taxon>Bacillota</taxon>
        <taxon>Bacilli</taxon>
        <taxon>Lactobacillales</taxon>
        <taxon>Lactobacillaceae</taxon>
        <taxon>Paucilactobacillus</taxon>
    </lineage>
</organism>
<dbReference type="SUPFAM" id="SSF52540">
    <property type="entry name" value="P-loop containing nucleoside triphosphate hydrolases"/>
    <property type="match status" value="1"/>
</dbReference>
<dbReference type="SMART" id="SM00382">
    <property type="entry name" value="AAA"/>
    <property type="match status" value="1"/>
</dbReference>
<sequence>MNTIQINHITKTYRQMTSPALDNLTLEIGTGMFGLLGKNGAGKSTLMKILTTLEYPTRGTATIYGIPLTRPQEIRNLVGYLPQNFTFYPNMSVSDALAYLATLANVPVREQHHRIDDLLARVNLIDKTNTKVKNLSGGMLQRLGIAQALINNPRVLIVDEPTAGLDPEERIRFRNLLADFATDRTVLLSTHIVSDIETTTNHIGILNHGQLLFTGTTNDLIVQANDHVYEATTSVAKATDFKQTHQVSEQVTYDGQTHFRFIAETATDKPVHATLEEAYIYLQLQHEGVFS</sequence>
<dbReference type="InterPro" id="IPR027417">
    <property type="entry name" value="P-loop_NTPase"/>
</dbReference>
<dbReference type="GO" id="GO:0016887">
    <property type="term" value="F:ATP hydrolysis activity"/>
    <property type="evidence" value="ECO:0007669"/>
    <property type="project" value="InterPro"/>
</dbReference>
<comment type="caution">
    <text evidence="6">The sequence shown here is derived from an EMBL/GenBank/DDBJ whole genome shotgun (WGS) entry which is preliminary data.</text>
</comment>
<dbReference type="Pfam" id="PF00005">
    <property type="entry name" value="ABC_tran"/>
    <property type="match status" value="1"/>
</dbReference>
<protein>
    <submittedName>
        <fullName evidence="6">Metal ion ABC transporter ATPase</fullName>
    </submittedName>
</protein>
<feature type="domain" description="ABC transporter" evidence="5">
    <location>
        <begin position="4"/>
        <end position="233"/>
    </location>
</feature>
<dbReference type="InterPro" id="IPR003593">
    <property type="entry name" value="AAA+_ATPase"/>
</dbReference>
<keyword evidence="3" id="KW-0547">Nucleotide-binding</keyword>
<dbReference type="OrthoDB" id="9804819at2"/>
<evidence type="ECO:0000313" key="7">
    <source>
        <dbReference type="Proteomes" id="UP000051733"/>
    </source>
</evidence>
<keyword evidence="4" id="KW-0067">ATP-binding</keyword>
<accession>A0A0R2ADZ2</accession>
<dbReference type="Gene3D" id="3.40.50.300">
    <property type="entry name" value="P-loop containing nucleotide triphosphate hydrolases"/>
    <property type="match status" value="1"/>
</dbReference>
<evidence type="ECO:0000256" key="1">
    <source>
        <dbReference type="ARBA" id="ARBA00005417"/>
    </source>
</evidence>
<keyword evidence="7" id="KW-1185">Reference proteome</keyword>
<keyword evidence="2" id="KW-0813">Transport</keyword>
<dbReference type="PANTHER" id="PTHR43335">
    <property type="entry name" value="ABC TRANSPORTER, ATP-BINDING PROTEIN"/>
    <property type="match status" value="1"/>
</dbReference>
<gene>
    <name evidence="6" type="ORF">FC26_GL000997</name>
</gene>
<dbReference type="PROSITE" id="PS00211">
    <property type="entry name" value="ABC_TRANSPORTER_1"/>
    <property type="match status" value="1"/>
</dbReference>
<comment type="similarity">
    <text evidence="1">Belongs to the ABC transporter superfamily.</text>
</comment>
<evidence type="ECO:0000256" key="3">
    <source>
        <dbReference type="ARBA" id="ARBA00022741"/>
    </source>
</evidence>
<dbReference type="GO" id="GO:0005524">
    <property type="term" value="F:ATP binding"/>
    <property type="evidence" value="ECO:0007669"/>
    <property type="project" value="UniProtKB-KW"/>
</dbReference>
<evidence type="ECO:0000256" key="4">
    <source>
        <dbReference type="ARBA" id="ARBA00022840"/>
    </source>
</evidence>
<name>A0A0R2ADZ2_9LACO</name>
<dbReference type="PATRIC" id="fig|1423813.3.peg.1021"/>
<evidence type="ECO:0000259" key="5">
    <source>
        <dbReference type="PROSITE" id="PS50893"/>
    </source>
</evidence>
<dbReference type="CDD" id="cd03264">
    <property type="entry name" value="ABC_drug_resistance_like"/>
    <property type="match status" value="1"/>
</dbReference>
<dbReference type="PROSITE" id="PS50893">
    <property type="entry name" value="ABC_TRANSPORTER_2"/>
    <property type="match status" value="1"/>
</dbReference>
<proteinExistence type="inferred from homology"/>
<dbReference type="Proteomes" id="UP000051733">
    <property type="component" value="Unassembled WGS sequence"/>
</dbReference>
<dbReference type="PANTHER" id="PTHR43335:SF2">
    <property type="entry name" value="ABC TRANSPORTER, ATP-BINDING PROTEIN"/>
    <property type="match status" value="1"/>
</dbReference>